<dbReference type="InterPro" id="IPR036156">
    <property type="entry name" value="Beta-gal/glucu_dom_sf"/>
</dbReference>
<dbReference type="Pfam" id="PF02837">
    <property type="entry name" value="Glyco_hydro_2_N"/>
    <property type="match status" value="1"/>
</dbReference>
<dbReference type="GO" id="GO:0019391">
    <property type="term" value="P:glucuronoside catabolic process"/>
    <property type="evidence" value="ECO:0007669"/>
    <property type="project" value="TreeGrafter"/>
</dbReference>
<dbReference type="OrthoDB" id="408532at2759"/>
<evidence type="ECO:0000313" key="10">
    <source>
        <dbReference type="Proteomes" id="UP000018936"/>
    </source>
</evidence>
<feature type="domain" description="Glycosyl hydrolases family 2 sugar binding" evidence="8">
    <location>
        <begin position="37"/>
        <end position="215"/>
    </location>
</feature>
<dbReference type="EMBL" id="AZIM01000160">
    <property type="protein sequence ID" value="ETE72930.1"/>
    <property type="molecule type" value="Genomic_DNA"/>
</dbReference>
<name>V8PEZ4_OPHHA</name>
<evidence type="ECO:0000256" key="4">
    <source>
        <dbReference type="ARBA" id="ARBA00023228"/>
    </source>
</evidence>
<feature type="domain" description="Glycoside hydrolase family 2 catalytic" evidence="7">
    <location>
        <begin position="322"/>
        <end position="476"/>
    </location>
</feature>
<gene>
    <name evidence="9" type="primary">GUSB</name>
    <name evidence="9" type="ORF">L345_01242</name>
</gene>
<feature type="chain" id="PRO_5004771493" evidence="6">
    <location>
        <begin position="21"/>
        <end position="579"/>
    </location>
</feature>
<evidence type="ECO:0000259" key="8">
    <source>
        <dbReference type="Pfam" id="PF02837"/>
    </source>
</evidence>
<evidence type="ECO:0000256" key="1">
    <source>
        <dbReference type="ARBA" id="ARBA00004371"/>
    </source>
</evidence>
<dbReference type="InterPro" id="IPR023230">
    <property type="entry name" value="Glyco_hydro_2_CS"/>
</dbReference>
<feature type="domain" description="Glycoside hydrolase family 2 catalytic" evidence="7">
    <location>
        <begin position="485"/>
        <end position="562"/>
    </location>
</feature>
<dbReference type="InterPro" id="IPR008979">
    <property type="entry name" value="Galactose-bd-like_sf"/>
</dbReference>
<dbReference type="SUPFAM" id="SSF51445">
    <property type="entry name" value="(Trans)glycosidases"/>
    <property type="match status" value="1"/>
</dbReference>
<keyword evidence="5" id="KW-0326">Glycosidase</keyword>
<proteinExistence type="inferred from homology"/>
<organism evidence="9 10">
    <name type="scientific">Ophiophagus hannah</name>
    <name type="common">King cobra</name>
    <name type="synonym">Naja hannah</name>
    <dbReference type="NCBI Taxonomy" id="8665"/>
    <lineage>
        <taxon>Eukaryota</taxon>
        <taxon>Metazoa</taxon>
        <taxon>Chordata</taxon>
        <taxon>Craniata</taxon>
        <taxon>Vertebrata</taxon>
        <taxon>Euteleostomi</taxon>
        <taxon>Lepidosauria</taxon>
        <taxon>Squamata</taxon>
        <taxon>Bifurcata</taxon>
        <taxon>Unidentata</taxon>
        <taxon>Episquamata</taxon>
        <taxon>Toxicofera</taxon>
        <taxon>Serpentes</taxon>
        <taxon>Colubroidea</taxon>
        <taxon>Elapidae</taxon>
        <taxon>Elapinae</taxon>
        <taxon>Ophiophagus</taxon>
    </lineage>
</organism>
<dbReference type="Proteomes" id="UP000018936">
    <property type="component" value="Unassembled WGS sequence"/>
</dbReference>
<evidence type="ECO:0000313" key="9">
    <source>
        <dbReference type="EMBL" id="ETE72930.1"/>
    </source>
</evidence>
<evidence type="ECO:0000256" key="2">
    <source>
        <dbReference type="ARBA" id="ARBA00007401"/>
    </source>
</evidence>
<dbReference type="InterPro" id="IPR006101">
    <property type="entry name" value="Glyco_hydro_2"/>
</dbReference>
<dbReference type="GO" id="GO:0005975">
    <property type="term" value="P:carbohydrate metabolic process"/>
    <property type="evidence" value="ECO:0007669"/>
    <property type="project" value="InterPro"/>
</dbReference>
<dbReference type="PRINTS" id="PR00132">
    <property type="entry name" value="GLHYDRLASE2"/>
</dbReference>
<dbReference type="PANTHER" id="PTHR10066">
    <property type="entry name" value="BETA-GLUCURONIDASE"/>
    <property type="match status" value="1"/>
</dbReference>
<dbReference type="PROSITE" id="PS00608">
    <property type="entry name" value="GLYCOSYL_HYDROL_F2_2"/>
    <property type="match status" value="1"/>
</dbReference>
<evidence type="ECO:0000256" key="5">
    <source>
        <dbReference type="ARBA" id="ARBA00023295"/>
    </source>
</evidence>
<comment type="subcellular location">
    <subcellularLocation>
        <location evidence="1">Lysosome</location>
    </subcellularLocation>
</comment>
<evidence type="ECO:0000256" key="6">
    <source>
        <dbReference type="SAM" id="SignalP"/>
    </source>
</evidence>
<evidence type="ECO:0000259" key="7">
    <source>
        <dbReference type="Pfam" id="PF02836"/>
    </source>
</evidence>
<dbReference type="GO" id="GO:0005764">
    <property type="term" value="C:lysosome"/>
    <property type="evidence" value="ECO:0007669"/>
    <property type="project" value="UniProtKB-SubCell"/>
</dbReference>
<feature type="signal peptide" evidence="6">
    <location>
        <begin position="1"/>
        <end position="20"/>
    </location>
</feature>
<dbReference type="Gene3D" id="2.60.120.260">
    <property type="entry name" value="Galactose-binding domain-like"/>
    <property type="match status" value="1"/>
</dbReference>
<dbReference type="AlphaFoldDB" id="V8PEZ4"/>
<accession>V8PEZ4</accession>
<dbReference type="Pfam" id="PF02836">
    <property type="entry name" value="Glyco_hydro_2_C"/>
    <property type="match status" value="2"/>
</dbReference>
<dbReference type="InterPro" id="IPR023232">
    <property type="entry name" value="Glyco_hydro_2_AS"/>
</dbReference>
<sequence length="579" mass="66051">MRSLLWACCVVLLGWCPAGALDSGMLYPRESSSRELKDLSGLWSFRADWSEQRDAGFVEQWYRRPLRQTGMVMDMPVPASFNDITQDPKLRRFIGWVWYEKEVLPPAHWLLRDTGTRIVLRFGSAHYYSVVWVNGVEVTEHEGGHLPFEVEISEILHRSPKDPFRITIAINNTLTPHTLPPGTIQYPKGYFVQNTRFDFFNYAGIHRPVLLYTTPLAYIDDITVTTALKGNVGLVHYLVSVRGSSDYFLSLTLYDSDHVAVATGNGSAGELKVMDPLLWWPYLMNERPGYLYSLKITLSAVVDGSISEDTYVQPVGIRTIFVARNQFLINGKPFYFHGVNKHEDADIRGKGLDWPLIMKDFNLLRWLGANSFRTSHYPYAEEIMELCDAYGIVVIDESPGVGMHDSLNFGNQSLQHHLVVMEELIRRDKNRPSVVMWSVANEPASELPVAAYYFKTVIAHTKALDPTRPVTFVSNANYLRDQGDPPLMFSEEYQAAVLKEYHAVLDQKREEYVIGELIWNFADFMTEQGVIRVMGNKKGIFTRQRQPKAAAFLLKERYWKIANESLSRMPPAPCSACLP</sequence>
<dbReference type="InterPro" id="IPR017853">
    <property type="entry name" value="GH"/>
</dbReference>
<dbReference type="Gene3D" id="2.60.40.10">
    <property type="entry name" value="Immunoglobulins"/>
    <property type="match status" value="1"/>
</dbReference>
<dbReference type="SUPFAM" id="SSF49785">
    <property type="entry name" value="Galactose-binding domain-like"/>
    <property type="match status" value="1"/>
</dbReference>
<dbReference type="FunFam" id="2.60.120.260:FF:000027">
    <property type="entry name" value="Beta-glucuronidase"/>
    <property type="match status" value="1"/>
</dbReference>
<dbReference type="Gene3D" id="3.20.20.80">
    <property type="entry name" value="Glycosidases"/>
    <property type="match status" value="2"/>
</dbReference>
<dbReference type="SUPFAM" id="SSF49303">
    <property type="entry name" value="beta-Galactosidase/glucuronidase domain"/>
    <property type="match status" value="1"/>
</dbReference>
<dbReference type="PANTHER" id="PTHR10066:SF67">
    <property type="entry name" value="BETA-GLUCURONIDASE"/>
    <property type="match status" value="1"/>
</dbReference>
<comment type="similarity">
    <text evidence="2">Belongs to the glycosyl hydrolase 2 family.</text>
</comment>
<dbReference type="InterPro" id="IPR006103">
    <property type="entry name" value="Glyco_hydro_2_cat"/>
</dbReference>
<keyword evidence="3" id="KW-0378">Hydrolase</keyword>
<dbReference type="PROSITE" id="PS00719">
    <property type="entry name" value="GLYCOSYL_HYDROL_F2_1"/>
    <property type="match status" value="1"/>
</dbReference>
<keyword evidence="6" id="KW-0732">Signal</keyword>
<dbReference type="GO" id="GO:0005615">
    <property type="term" value="C:extracellular space"/>
    <property type="evidence" value="ECO:0007669"/>
    <property type="project" value="TreeGrafter"/>
</dbReference>
<evidence type="ECO:0000256" key="3">
    <source>
        <dbReference type="ARBA" id="ARBA00022801"/>
    </source>
</evidence>
<protein>
    <submittedName>
        <fullName evidence="9">Beta-glucuronidase</fullName>
    </submittedName>
</protein>
<dbReference type="InterPro" id="IPR013783">
    <property type="entry name" value="Ig-like_fold"/>
</dbReference>
<dbReference type="GO" id="GO:0004566">
    <property type="term" value="F:beta-glucuronidase activity"/>
    <property type="evidence" value="ECO:0007669"/>
    <property type="project" value="TreeGrafter"/>
</dbReference>
<dbReference type="FunFam" id="2.60.40.10:FF:000628">
    <property type="entry name" value="Beta-glucuronidase"/>
    <property type="match status" value="1"/>
</dbReference>
<keyword evidence="10" id="KW-1185">Reference proteome</keyword>
<dbReference type="GO" id="GO:0030246">
    <property type="term" value="F:carbohydrate binding"/>
    <property type="evidence" value="ECO:0007669"/>
    <property type="project" value="TreeGrafter"/>
</dbReference>
<comment type="caution">
    <text evidence="9">The sequence shown here is derived from an EMBL/GenBank/DDBJ whole genome shotgun (WGS) entry which is preliminary data.</text>
</comment>
<keyword evidence="4" id="KW-0458">Lysosome</keyword>
<dbReference type="InterPro" id="IPR006104">
    <property type="entry name" value="Glyco_hydro_2_N"/>
</dbReference>
<reference evidence="9 10" key="1">
    <citation type="journal article" date="2013" name="Proc. Natl. Acad. Sci. U.S.A.">
        <title>The king cobra genome reveals dynamic gene evolution and adaptation in the snake venom system.</title>
        <authorList>
            <person name="Vonk F.J."/>
            <person name="Casewell N.R."/>
            <person name="Henkel C.V."/>
            <person name="Heimberg A.M."/>
            <person name="Jansen H.J."/>
            <person name="McCleary R.J."/>
            <person name="Kerkkamp H.M."/>
            <person name="Vos R.A."/>
            <person name="Guerreiro I."/>
            <person name="Calvete J.J."/>
            <person name="Wuster W."/>
            <person name="Woods A.E."/>
            <person name="Logan J.M."/>
            <person name="Harrison R.A."/>
            <person name="Castoe T.A."/>
            <person name="de Koning A.P."/>
            <person name="Pollock D.D."/>
            <person name="Yandell M."/>
            <person name="Calderon D."/>
            <person name="Renjifo C."/>
            <person name="Currier R.B."/>
            <person name="Salgado D."/>
            <person name="Pla D."/>
            <person name="Sanz L."/>
            <person name="Hyder A.S."/>
            <person name="Ribeiro J.M."/>
            <person name="Arntzen J.W."/>
            <person name="van den Thillart G.E."/>
            <person name="Boetzer M."/>
            <person name="Pirovano W."/>
            <person name="Dirks R.P."/>
            <person name="Spaink H.P."/>
            <person name="Duboule D."/>
            <person name="McGlinn E."/>
            <person name="Kini R.M."/>
            <person name="Richardson M.K."/>
        </authorList>
    </citation>
    <scope>NUCLEOTIDE SEQUENCE</scope>
    <source>
        <tissue evidence="9">Blood</tissue>
    </source>
</reference>